<evidence type="ECO:0000313" key="5">
    <source>
        <dbReference type="EnsemblPlants" id="AET5Gv21004200.4"/>
    </source>
</evidence>
<dbReference type="Proteomes" id="UP000015105">
    <property type="component" value="Chromosome 5D"/>
</dbReference>
<dbReference type="GO" id="GO:0003723">
    <property type="term" value="F:RNA binding"/>
    <property type="evidence" value="ECO:0007669"/>
    <property type="project" value="InterPro"/>
</dbReference>
<evidence type="ECO:0000313" key="6">
    <source>
        <dbReference type="Proteomes" id="UP000015105"/>
    </source>
</evidence>
<accession>A0A453M1R7</accession>
<dbReference type="GO" id="GO:0003735">
    <property type="term" value="F:structural constituent of ribosome"/>
    <property type="evidence" value="ECO:0007669"/>
    <property type="project" value="InterPro"/>
</dbReference>
<reference evidence="5" key="3">
    <citation type="journal article" date="2017" name="Nature">
        <title>Genome sequence of the progenitor of the wheat D genome Aegilops tauschii.</title>
        <authorList>
            <person name="Luo M.C."/>
            <person name="Gu Y.Q."/>
            <person name="Puiu D."/>
            <person name="Wang H."/>
            <person name="Twardziok S.O."/>
            <person name="Deal K.R."/>
            <person name="Huo N."/>
            <person name="Zhu T."/>
            <person name="Wang L."/>
            <person name="Wang Y."/>
            <person name="McGuire P.E."/>
            <person name="Liu S."/>
            <person name="Long H."/>
            <person name="Ramasamy R.K."/>
            <person name="Rodriguez J.C."/>
            <person name="Van S.L."/>
            <person name="Yuan L."/>
            <person name="Wang Z."/>
            <person name="Xia Z."/>
            <person name="Xiao L."/>
            <person name="Anderson O.D."/>
            <person name="Ouyang S."/>
            <person name="Liang Y."/>
            <person name="Zimin A.V."/>
            <person name="Pertea G."/>
            <person name="Qi P."/>
            <person name="Bennetzen J.L."/>
            <person name="Dai X."/>
            <person name="Dawson M.W."/>
            <person name="Muller H.G."/>
            <person name="Kugler K."/>
            <person name="Rivarola-Duarte L."/>
            <person name="Spannagl M."/>
            <person name="Mayer K.F.X."/>
            <person name="Lu F.H."/>
            <person name="Bevan M.W."/>
            <person name="Leroy P."/>
            <person name="Li P."/>
            <person name="You F.M."/>
            <person name="Sun Q."/>
            <person name="Liu Z."/>
            <person name="Lyons E."/>
            <person name="Wicker T."/>
            <person name="Salzberg S.L."/>
            <person name="Devos K.M."/>
            <person name="Dvorak J."/>
        </authorList>
    </citation>
    <scope>NUCLEOTIDE SEQUENCE [LARGE SCALE GENOMIC DNA]</scope>
    <source>
        <strain evidence="5">cv. AL8/78</strain>
    </source>
</reference>
<dbReference type="Gramene" id="AET5Gv21004200.4">
    <property type="protein sequence ID" value="AET5Gv21004200.4"/>
    <property type="gene ID" value="AET5Gv21004200"/>
</dbReference>
<sequence>SALLLLLSRIPPRMLTFVILLWPQSLIAGEEFQHILRVLNTNVDGKQKIMFALTSIKGVGRRFSNIVCKKADIDMNKR</sequence>
<feature type="signal peptide" evidence="4">
    <location>
        <begin position="1"/>
        <end position="29"/>
    </location>
</feature>
<feature type="chain" id="PRO_5019156165" description="40S ribosomal protein S18" evidence="4">
    <location>
        <begin position="30"/>
        <end position="78"/>
    </location>
</feature>
<keyword evidence="6" id="KW-1185">Reference proteome</keyword>
<organism evidence="5 6">
    <name type="scientific">Aegilops tauschii subsp. strangulata</name>
    <name type="common">Goatgrass</name>
    <dbReference type="NCBI Taxonomy" id="200361"/>
    <lineage>
        <taxon>Eukaryota</taxon>
        <taxon>Viridiplantae</taxon>
        <taxon>Streptophyta</taxon>
        <taxon>Embryophyta</taxon>
        <taxon>Tracheophyta</taxon>
        <taxon>Spermatophyta</taxon>
        <taxon>Magnoliopsida</taxon>
        <taxon>Liliopsida</taxon>
        <taxon>Poales</taxon>
        <taxon>Poaceae</taxon>
        <taxon>BOP clade</taxon>
        <taxon>Pooideae</taxon>
        <taxon>Triticodae</taxon>
        <taxon>Triticeae</taxon>
        <taxon>Triticinae</taxon>
        <taxon>Aegilops</taxon>
    </lineage>
</organism>
<dbReference type="GO" id="GO:0015935">
    <property type="term" value="C:small ribosomal subunit"/>
    <property type="evidence" value="ECO:0007669"/>
    <property type="project" value="TreeGrafter"/>
</dbReference>
<dbReference type="InterPro" id="IPR010979">
    <property type="entry name" value="Ribosomal_uS13-like_H2TH"/>
</dbReference>
<reference evidence="5" key="4">
    <citation type="submission" date="2019-03" db="UniProtKB">
        <authorList>
            <consortium name="EnsemblPlants"/>
        </authorList>
    </citation>
    <scope>IDENTIFICATION</scope>
</reference>
<reference evidence="5" key="5">
    <citation type="journal article" date="2021" name="G3 (Bethesda)">
        <title>Aegilops tauschii genome assembly Aet v5.0 features greater sequence contiguity and improved annotation.</title>
        <authorList>
            <person name="Wang L."/>
            <person name="Zhu T."/>
            <person name="Rodriguez J.C."/>
            <person name="Deal K.R."/>
            <person name="Dubcovsky J."/>
            <person name="McGuire P.E."/>
            <person name="Lux T."/>
            <person name="Spannagl M."/>
            <person name="Mayer K.F.X."/>
            <person name="Baldrich P."/>
            <person name="Meyers B.C."/>
            <person name="Huo N."/>
            <person name="Gu Y.Q."/>
            <person name="Zhou H."/>
            <person name="Devos K.M."/>
            <person name="Bennetzen J.L."/>
            <person name="Unver T."/>
            <person name="Budak H."/>
            <person name="Gulick P.J."/>
            <person name="Galiba G."/>
            <person name="Kalapos B."/>
            <person name="Nelson D.R."/>
            <person name="Li P."/>
            <person name="You F.M."/>
            <person name="Luo M.C."/>
            <person name="Dvorak J."/>
        </authorList>
    </citation>
    <scope>NUCLEOTIDE SEQUENCE [LARGE SCALE GENOMIC DNA]</scope>
    <source>
        <strain evidence="5">cv. AL8/78</strain>
    </source>
</reference>
<evidence type="ECO:0000256" key="2">
    <source>
        <dbReference type="ARBA" id="ARBA00022980"/>
    </source>
</evidence>
<dbReference type="GO" id="GO:0005829">
    <property type="term" value="C:cytosol"/>
    <property type="evidence" value="ECO:0007669"/>
    <property type="project" value="TreeGrafter"/>
</dbReference>
<reference evidence="6" key="1">
    <citation type="journal article" date="2014" name="Science">
        <title>Ancient hybridizations among the ancestral genomes of bread wheat.</title>
        <authorList>
            <consortium name="International Wheat Genome Sequencing Consortium,"/>
            <person name="Marcussen T."/>
            <person name="Sandve S.R."/>
            <person name="Heier L."/>
            <person name="Spannagl M."/>
            <person name="Pfeifer M."/>
            <person name="Jakobsen K.S."/>
            <person name="Wulff B.B."/>
            <person name="Steuernagel B."/>
            <person name="Mayer K.F."/>
            <person name="Olsen O.A."/>
        </authorList>
    </citation>
    <scope>NUCLEOTIDE SEQUENCE [LARGE SCALE GENOMIC DNA]</scope>
    <source>
        <strain evidence="6">cv. AL8/78</strain>
    </source>
</reference>
<dbReference type="GO" id="GO:0006412">
    <property type="term" value="P:translation"/>
    <property type="evidence" value="ECO:0007669"/>
    <property type="project" value="InterPro"/>
</dbReference>
<keyword evidence="3" id="KW-0687">Ribonucleoprotein</keyword>
<dbReference type="PANTHER" id="PTHR10871">
    <property type="entry name" value="30S RIBOSOMAL PROTEIN S13/40S RIBOSOMAL PROTEIN S18"/>
    <property type="match status" value="1"/>
</dbReference>
<dbReference type="PROSITE" id="PS50159">
    <property type="entry name" value="RIBOSOMAL_S13_2"/>
    <property type="match status" value="1"/>
</dbReference>
<evidence type="ECO:0000256" key="4">
    <source>
        <dbReference type="SAM" id="SignalP"/>
    </source>
</evidence>
<dbReference type="EnsemblPlants" id="AET5Gv21004200.4">
    <property type="protein sequence ID" value="AET5Gv21004200.4"/>
    <property type="gene ID" value="AET5Gv21004200"/>
</dbReference>
<protein>
    <recommendedName>
        <fullName evidence="7">40S ribosomal protein S18</fullName>
    </recommendedName>
</protein>
<keyword evidence="2" id="KW-0689">Ribosomal protein</keyword>
<proteinExistence type="inferred from homology"/>
<dbReference type="Gene3D" id="1.10.8.50">
    <property type="match status" value="1"/>
</dbReference>
<dbReference type="SUPFAM" id="SSF46946">
    <property type="entry name" value="S13-like H2TH domain"/>
    <property type="match status" value="1"/>
</dbReference>
<evidence type="ECO:0000256" key="3">
    <source>
        <dbReference type="ARBA" id="ARBA00023274"/>
    </source>
</evidence>
<evidence type="ECO:0000256" key="1">
    <source>
        <dbReference type="ARBA" id="ARBA00008080"/>
    </source>
</evidence>
<evidence type="ECO:0008006" key="7">
    <source>
        <dbReference type="Google" id="ProtNLM"/>
    </source>
</evidence>
<dbReference type="PANTHER" id="PTHR10871:SF3">
    <property type="entry name" value="SMALL RIBOSOMAL SUBUNIT PROTEIN US13"/>
    <property type="match status" value="1"/>
</dbReference>
<comment type="similarity">
    <text evidence="1">Belongs to the universal ribosomal protein uS13 family.</text>
</comment>
<dbReference type="FunFam" id="1.10.8.50:FF:000002">
    <property type="entry name" value="40S ribosomal protein S18"/>
    <property type="match status" value="1"/>
</dbReference>
<dbReference type="AlphaFoldDB" id="A0A453M1R7"/>
<dbReference type="Pfam" id="PF00416">
    <property type="entry name" value="Ribosomal_S13"/>
    <property type="match status" value="1"/>
</dbReference>
<dbReference type="InterPro" id="IPR001892">
    <property type="entry name" value="Ribosomal_uS13"/>
</dbReference>
<keyword evidence="4" id="KW-0732">Signal</keyword>
<name>A0A453M1R7_AEGTS</name>
<reference evidence="6" key="2">
    <citation type="journal article" date="2017" name="Nat. Plants">
        <title>The Aegilops tauschii genome reveals multiple impacts of transposons.</title>
        <authorList>
            <person name="Zhao G."/>
            <person name="Zou C."/>
            <person name="Li K."/>
            <person name="Wang K."/>
            <person name="Li T."/>
            <person name="Gao L."/>
            <person name="Zhang X."/>
            <person name="Wang H."/>
            <person name="Yang Z."/>
            <person name="Liu X."/>
            <person name="Jiang W."/>
            <person name="Mao L."/>
            <person name="Kong X."/>
            <person name="Jiao Y."/>
            <person name="Jia J."/>
        </authorList>
    </citation>
    <scope>NUCLEOTIDE SEQUENCE [LARGE SCALE GENOMIC DNA]</scope>
    <source>
        <strain evidence="6">cv. AL8/78</strain>
    </source>
</reference>